<comment type="caution">
    <text evidence="2">The sequence shown here is derived from an EMBL/GenBank/DDBJ whole genome shotgun (WGS) entry which is preliminary data.</text>
</comment>
<gene>
    <name evidence="2" type="ORF">ACFO4O_04685</name>
</gene>
<name>A0ABV9LSH0_9ALTE</name>
<dbReference type="RefSeq" id="WP_382406198.1">
    <property type="nucleotide sequence ID" value="NZ_JBHSGU010000002.1"/>
</dbReference>
<feature type="transmembrane region" description="Helical" evidence="1">
    <location>
        <begin position="223"/>
        <end position="246"/>
    </location>
</feature>
<feature type="transmembrane region" description="Helical" evidence="1">
    <location>
        <begin position="183"/>
        <end position="203"/>
    </location>
</feature>
<accession>A0ABV9LSH0</accession>
<keyword evidence="1" id="KW-0812">Transmembrane</keyword>
<evidence type="ECO:0000256" key="1">
    <source>
        <dbReference type="SAM" id="Phobius"/>
    </source>
</evidence>
<organism evidence="2 3">
    <name type="scientific">Glaciecola siphonariae</name>
    <dbReference type="NCBI Taxonomy" id="521012"/>
    <lineage>
        <taxon>Bacteria</taxon>
        <taxon>Pseudomonadati</taxon>
        <taxon>Pseudomonadota</taxon>
        <taxon>Gammaproteobacteria</taxon>
        <taxon>Alteromonadales</taxon>
        <taxon>Alteromonadaceae</taxon>
        <taxon>Glaciecola</taxon>
    </lineage>
</organism>
<dbReference type="Pfam" id="PF11750">
    <property type="entry name" value="DUF3307"/>
    <property type="match status" value="1"/>
</dbReference>
<evidence type="ECO:0000313" key="2">
    <source>
        <dbReference type="EMBL" id="MFC4699452.1"/>
    </source>
</evidence>
<reference evidence="3" key="1">
    <citation type="journal article" date="2019" name="Int. J. Syst. Evol. Microbiol.">
        <title>The Global Catalogue of Microorganisms (GCM) 10K type strain sequencing project: providing services to taxonomists for standard genome sequencing and annotation.</title>
        <authorList>
            <consortium name="The Broad Institute Genomics Platform"/>
            <consortium name="The Broad Institute Genome Sequencing Center for Infectious Disease"/>
            <person name="Wu L."/>
            <person name="Ma J."/>
        </authorList>
    </citation>
    <scope>NUCLEOTIDE SEQUENCE [LARGE SCALE GENOMIC DNA]</scope>
    <source>
        <strain evidence="3">KACC 12507</strain>
    </source>
</reference>
<keyword evidence="1" id="KW-1133">Transmembrane helix</keyword>
<evidence type="ECO:0000313" key="3">
    <source>
        <dbReference type="Proteomes" id="UP001595897"/>
    </source>
</evidence>
<proteinExistence type="predicted"/>
<protein>
    <submittedName>
        <fullName evidence="2">DUF3307 domain-containing protein</fullName>
    </submittedName>
</protein>
<dbReference type="InterPro" id="IPR021737">
    <property type="entry name" value="Phage_phiKZ_Orf197"/>
</dbReference>
<feature type="transmembrane region" description="Helical" evidence="1">
    <location>
        <begin position="44"/>
        <end position="69"/>
    </location>
</feature>
<feature type="transmembrane region" description="Helical" evidence="1">
    <location>
        <begin position="129"/>
        <end position="150"/>
    </location>
</feature>
<keyword evidence="1" id="KW-0472">Membrane</keyword>
<keyword evidence="3" id="KW-1185">Reference proteome</keyword>
<dbReference type="EMBL" id="JBHSGU010000002">
    <property type="protein sequence ID" value="MFC4699452.1"/>
    <property type="molecule type" value="Genomic_DNA"/>
</dbReference>
<dbReference type="Proteomes" id="UP001595897">
    <property type="component" value="Unassembled WGS sequence"/>
</dbReference>
<sequence length="250" mass="28457">MTLFLLLLLVHLVADFYLQRKSWIDSKIKHKEKSVGLFKHVLTHLALNAIVLYSFLGLTATFFVVLFTIVLTHYAIDIWKTYQGFYLKSFLIDQCAHITILALICAYIAQPDVSLWHDIASEYTQAQHLIILATFLFAWKPLSLIIQLILTPFTKDMNANASQEQDNPGLPYAGEWIGILERFLVIIFVMLGQYAGIGFLLAAKSVFRFGDMRREQDRKLTEYIMLGTLFSVTLAIALGLFAIYALKLVA</sequence>